<evidence type="ECO:0000313" key="3">
    <source>
        <dbReference type="EMBL" id="JAG58105.1"/>
    </source>
</evidence>
<reference evidence="3" key="1">
    <citation type="submission" date="2014-09" db="EMBL/GenBank/DDBJ databases">
        <authorList>
            <person name="Magalhaes I.L.F."/>
            <person name="Oliveira U."/>
            <person name="Santos F.R."/>
            <person name="Vidigal T.H.D.A."/>
            <person name="Brescovit A.D."/>
            <person name="Santos A.J."/>
        </authorList>
    </citation>
    <scope>NUCLEOTIDE SEQUENCE</scope>
</reference>
<sequence length="192" mass="22012">MSRLGVPGSRRSRSRSRSPSRPRTHHSSKSQMPEGDKDIDKEPSPDKAKLLLMERRLLFFCTCLVGAALVVWMVAFNSQGWFIVAAPDQELGIFMNQSQRFFIRSRSGLFRICRTAKQNQTVSPVEMCKAQEMFPSADKIKSDPSLDAHILNYTRTEMFFSIVSTCLMVMGFMFSIYTFRNPRYMFKRLAAG</sequence>
<feature type="transmembrane region" description="Helical" evidence="2">
    <location>
        <begin position="158"/>
        <end position="179"/>
    </location>
</feature>
<dbReference type="EMBL" id="GBRD01007716">
    <property type="protein sequence ID" value="JAG58105.1"/>
    <property type="molecule type" value="Transcribed_RNA"/>
</dbReference>
<feature type="transmembrane region" description="Helical" evidence="2">
    <location>
        <begin position="57"/>
        <end position="75"/>
    </location>
</feature>
<organism evidence="3">
    <name type="scientific">Lygus hesperus</name>
    <name type="common">Western plant bug</name>
    <dbReference type="NCBI Taxonomy" id="30085"/>
    <lineage>
        <taxon>Eukaryota</taxon>
        <taxon>Metazoa</taxon>
        <taxon>Ecdysozoa</taxon>
        <taxon>Arthropoda</taxon>
        <taxon>Hexapoda</taxon>
        <taxon>Insecta</taxon>
        <taxon>Pterygota</taxon>
        <taxon>Neoptera</taxon>
        <taxon>Paraneoptera</taxon>
        <taxon>Hemiptera</taxon>
        <taxon>Heteroptera</taxon>
        <taxon>Panheteroptera</taxon>
        <taxon>Cimicomorpha</taxon>
        <taxon>Miridae</taxon>
        <taxon>Mirini</taxon>
        <taxon>Lygus</taxon>
    </lineage>
</organism>
<feature type="region of interest" description="Disordered" evidence="1">
    <location>
        <begin position="1"/>
        <end position="44"/>
    </location>
</feature>
<keyword evidence="2" id="KW-1133">Transmembrane helix</keyword>
<keyword evidence="2" id="KW-0812">Transmembrane</keyword>
<accession>A0A0K8SYY4</accession>
<feature type="compositionally biased region" description="Basic residues" evidence="1">
    <location>
        <begin position="10"/>
        <end position="28"/>
    </location>
</feature>
<keyword evidence="2" id="KW-0472">Membrane</keyword>
<protein>
    <submittedName>
        <fullName evidence="3">Uncharacterized protein</fullName>
    </submittedName>
</protein>
<dbReference type="Gene3D" id="1.20.140.150">
    <property type="match status" value="1"/>
</dbReference>
<feature type="non-terminal residue" evidence="3">
    <location>
        <position position="192"/>
    </location>
</feature>
<dbReference type="AlphaFoldDB" id="A0A0K8SYY4"/>
<evidence type="ECO:0000256" key="1">
    <source>
        <dbReference type="SAM" id="MobiDB-lite"/>
    </source>
</evidence>
<evidence type="ECO:0000256" key="2">
    <source>
        <dbReference type="SAM" id="Phobius"/>
    </source>
</evidence>
<feature type="compositionally biased region" description="Basic and acidic residues" evidence="1">
    <location>
        <begin position="34"/>
        <end position="44"/>
    </location>
</feature>
<name>A0A0K8SYY4_LYGHE</name>
<proteinExistence type="predicted"/>